<evidence type="ECO:0000313" key="3">
    <source>
        <dbReference type="EMBL" id="QDH19967.1"/>
    </source>
</evidence>
<accession>A0A4Y6UUF0</accession>
<organism evidence="3 4">
    <name type="scientific">Saccharibacillus brassicae</name>
    <dbReference type="NCBI Taxonomy" id="2583377"/>
    <lineage>
        <taxon>Bacteria</taxon>
        <taxon>Bacillati</taxon>
        <taxon>Bacillota</taxon>
        <taxon>Bacilli</taxon>
        <taxon>Bacillales</taxon>
        <taxon>Paenibacillaceae</taxon>
        <taxon>Saccharibacillus</taxon>
    </lineage>
</organism>
<dbReference type="EMBL" id="CP041217">
    <property type="protein sequence ID" value="QDH19967.1"/>
    <property type="molecule type" value="Genomic_DNA"/>
</dbReference>
<dbReference type="InterPro" id="IPR046866">
    <property type="entry name" value="FapA_N"/>
</dbReference>
<dbReference type="Proteomes" id="UP000316968">
    <property type="component" value="Chromosome"/>
</dbReference>
<gene>
    <name evidence="3" type="ORF">FFV09_03270</name>
</gene>
<dbReference type="Pfam" id="PF20250">
    <property type="entry name" value="FapA_N"/>
    <property type="match status" value="1"/>
</dbReference>
<keyword evidence="4" id="KW-1185">Reference proteome</keyword>
<dbReference type="Pfam" id="PF14804">
    <property type="entry name" value="Jag_N"/>
    <property type="match status" value="1"/>
</dbReference>
<sequence>MERSIITRAKSAELAVGEALKLLSVPRESVQIEILEPGGRGVLGLGGRLAVVKVTVMDEARRTENTGPEPGGEASGLREAPGLPGQERLPGEAGEAGLSGTGSEAAGEPVSGIGIENGLFRVRVLGGKLPVLIPPAGAVLLRGGVPVEERVSVAAEDRLELDPSPRIEAPVWRIEFDEACLRADLYVRPGFESRYELLDCQDQSPLTVPVKEHRTPLRIEPAEVAARLRELGVVYGIRAEAIAQGCAAAQPGVFVIAEGTPAVQGADGRFETNFETETKRLSPQSREDGTIDYREIVEFPTVTEGQVLVRTLPAKPGRPGRDLLDRPIEPRAVHSIELAAGEGVSITEDGRRAVSTRPGMPKLKQQGFRVHLSVLPKLSHRGDVDLKSGNIRFRGDVEISGGVQNGMKVEAFGSITVRGAVGSASLDAAYSLIASGSLIGARVNIGKRDEFADQAEPLLLEIASQMHMLQAAIDQLGQTAAFKLNDLQRTGLGTLLSVLLRGKFKALHAVLLRFSEQAARNEAQLDEEWRDYAERLKFGFLDLRQGGFRDGEAMNAFRLRTLELYESVCGPEDRPVFADFQYAQNSHIYCGGNVRAAKGSYNTTIYCQGVLDCGGTLRGGVYFAGKGINVKEVGAMGGVATKLQVLEQSSIRAGRVMEGTVVQIGRRSFQFVEAASNVHARLGPAGEMLLF</sequence>
<protein>
    <submittedName>
        <fullName evidence="3">DUF342 domain-containing protein</fullName>
    </submittedName>
</protein>
<reference evidence="3 4" key="1">
    <citation type="submission" date="2019-06" db="EMBL/GenBank/DDBJ databases">
        <title>Saccharibacillus brassicae sp. nov., an endophytic bacterium isolated from Chinese cabbage seeds (Brassica pekinensis).</title>
        <authorList>
            <person name="Jiang L."/>
            <person name="Lee J."/>
            <person name="Kim S.W."/>
        </authorList>
    </citation>
    <scope>NUCLEOTIDE SEQUENCE [LARGE SCALE GENOMIC DNA]</scope>
    <source>
        <strain evidence="4">KCTC 43072 / ATSA2</strain>
    </source>
</reference>
<dbReference type="InterPro" id="IPR032782">
    <property type="entry name" value="KhpB_N"/>
</dbReference>
<evidence type="ECO:0000313" key="4">
    <source>
        <dbReference type="Proteomes" id="UP000316968"/>
    </source>
</evidence>
<dbReference type="InterPro" id="IPR005646">
    <property type="entry name" value="FapA"/>
</dbReference>
<dbReference type="AlphaFoldDB" id="A0A4Y6UUF0"/>
<dbReference type="RefSeq" id="WP_141446353.1">
    <property type="nucleotide sequence ID" value="NZ_CP041217.1"/>
</dbReference>
<dbReference type="SMART" id="SM01245">
    <property type="entry name" value="Jag_N"/>
    <property type="match status" value="1"/>
</dbReference>
<dbReference type="InterPro" id="IPR038247">
    <property type="entry name" value="Jag_N_dom_sf"/>
</dbReference>
<evidence type="ECO:0000256" key="1">
    <source>
        <dbReference type="SAM" id="MobiDB-lite"/>
    </source>
</evidence>
<feature type="domain" description="RNA-binding protein KhpB N-terminal" evidence="2">
    <location>
        <begin position="6"/>
        <end position="57"/>
    </location>
</feature>
<proteinExistence type="predicted"/>
<evidence type="ECO:0000259" key="2">
    <source>
        <dbReference type="SMART" id="SM01245"/>
    </source>
</evidence>
<feature type="region of interest" description="Disordered" evidence="1">
    <location>
        <begin position="60"/>
        <end position="107"/>
    </location>
</feature>
<dbReference type="OrthoDB" id="1279at2"/>
<dbReference type="PANTHER" id="PTHR38032">
    <property type="entry name" value="POLYMERASE-RELATED"/>
    <property type="match status" value="1"/>
</dbReference>
<dbReference type="InterPro" id="IPR046865">
    <property type="entry name" value="FapA_b_solenoid"/>
</dbReference>
<dbReference type="KEGG" id="saca:FFV09_03270"/>
<dbReference type="Gene3D" id="3.30.30.80">
    <property type="entry name" value="probable RNA-binding protein from clostridium symbiosum atcc 14940"/>
    <property type="match status" value="1"/>
</dbReference>
<name>A0A4Y6UUF0_SACBS</name>
<dbReference type="PANTHER" id="PTHR38032:SF1">
    <property type="entry name" value="RNA-BINDING PROTEIN KHPB N-TERMINAL DOMAIN-CONTAINING PROTEIN"/>
    <property type="match status" value="1"/>
</dbReference>
<dbReference type="Pfam" id="PF03961">
    <property type="entry name" value="FapA"/>
    <property type="match status" value="1"/>
</dbReference>